<dbReference type="SUPFAM" id="SSF55785">
    <property type="entry name" value="PYP-like sensor domain (PAS domain)"/>
    <property type="match status" value="3"/>
</dbReference>
<sequence>MLECAVEKGVPPWRDADRLAALRSFGILDTEPEAAFDDVVKLAAEICGAPVAAVNFIDRHRQWLKAAVGVDVRETPLDMSICIHAIRQPGLFIVPDAAEDPRFRGNPAVLAEPGVRFYAGAVLSTEEGLPLGTVCVVDYVPRPQGLTDGQAEALYALARVVMRELRIRRDNRILVWRERGTNAIADALPHMAWIARSDGHHEFRNKRYHQFTGAPPGTIDGDGWKNVVHGDDRERVLAAWNHAVRTGEPYEAEYRLRHHSGAYRWVLARALPIKGQAGQVDRWIGTCTDVHAWKEAERRVAESEERLRLAVETTGLGIWDADLVTGRRQWSAEARTILGIGPEVPTTRDTFLERIHPEDRARMDGKFFAHDPASHLAYDDECRILRADTGEERWVAVTGQTLFDGDGRAVRKIGTIQDVTERRRAQDALRASEERLQLALQAARMVAWEQDLVTNHISRSGNALELLGVASGPLEEFLERVPVEDRAHRERFLERIRAEGADTMEFRYTLPEGKTLWLASRAQRTDGDRVVGVTFDISDRKAAEEEIWRTANHDALTGLPNRVLFQRCLEQALAQARPRGTGVSLLLIDLDDFKDVNDTLGHDAGDALLQETAARLAGTVRDGDTVARLGGDEFAVLVVDTQAHPVTSLAETITKRVRQPFTYNGRMIVSRASIGIASFPEHDAAPAELMKDAGIALYQAKREGRGRVVTYSADMRTAAEQRLALRREVKEAIARDQLLPFYQPKVCLSTGQVVGLEALARWQHPTKGLLTPGAFAAAFDDPELVTAFSKRLIGKIASDVRQWLKVGLNPGRVAVNLSSAEFSQLDLADEVLRILRLAKVPTQHFEVEVTEKVLLDGRSGLVLDTLERFHRKGVQVALDDFGTGYASLTHLKEFPVDHIKIDQSFVRGLGLNGDDAAIVAAVITLGRSLNLEVTAEGVETEEQARRLREMGCDRAQGYLYARPMPGSEIRALLPRMR</sequence>
<dbReference type="InterPro" id="IPR013655">
    <property type="entry name" value="PAS_fold_3"/>
</dbReference>
<dbReference type="InterPro" id="IPR000160">
    <property type="entry name" value="GGDEF_dom"/>
</dbReference>
<dbReference type="RefSeq" id="WP_161724150.1">
    <property type="nucleotide sequence ID" value="NZ_JAAAXI010000012.1"/>
</dbReference>
<dbReference type="SMART" id="SM00267">
    <property type="entry name" value="GGDEF"/>
    <property type="match status" value="1"/>
</dbReference>
<dbReference type="InterPro" id="IPR029016">
    <property type="entry name" value="GAF-like_dom_sf"/>
</dbReference>
<feature type="domain" description="GGDEF" evidence="4">
    <location>
        <begin position="581"/>
        <end position="713"/>
    </location>
</feature>
<dbReference type="SUPFAM" id="SSF55073">
    <property type="entry name" value="Nucleotide cyclase"/>
    <property type="match status" value="1"/>
</dbReference>
<feature type="domain" description="EAL" evidence="3">
    <location>
        <begin position="722"/>
        <end position="977"/>
    </location>
</feature>
<dbReference type="InterPro" id="IPR052155">
    <property type="entry name" value="Biofilm_reg_signaling"/>
</dbReference>
<dbReference type="PROSITE" id="PS50113">
    <property type="entry name" value="PAC"/>
    <property type="match status" value="2"/>
</dbReference>
<feature type="domain" description="PAC" evidence="2">
    <location>
        <begin position="250"/>
        <end position="302"/>
    </location>
</feature>
<proteinExistence type="predicted"/>
<dbReference type="SMART" id="SM00091">
    <property type="entry name" value="PAS"/>
    <property type="match status" value="3"/>
</dbReference>
<evidence type="ECO:0000259" key="4">
    <source>
        <dbReference type="PROSITE" id="PS50887"/>
    </source>
</evidence>
<dbReference type="InterPro" id="IPR035919">
    <property type="entry name" value="EAL_sf"/>
</dbReference>
<organism evidence="5 6">
    <name type="scientific">Microvirga arsenatis</name>
    <dbReference type="NCBI Taxonomy" id="2692265"/>
    <lineage>
        <taxon>Bacteria</taxon>
        <taxon>Pseudomonadati</taxon>
        <taxon>Pseudomonadota</taxon>
        <taxon>Alphaproteobacteria</taxon>
        <taxon>Hyphomicrobiales</taxon>
        <taxon>Methylobacteriaceae</taxon>
        <taxon>Microvirga</taxon>
    </lineage>
</organism>
<dbReference type="InterPro" id="IPR000014">
    <property type="entry name" value="PAS"/>
</dbReference>
<dbReference type="Gene3D" id="2.10.70.100">
    <property type="match status" value="1"/>
</dbReference>
<dbReference type="InterPro" id="IPR001633">
    <property type="entry name" value="EAL_dom"/>
</dbReference>
<dbReference type="InterPro" id="IPR035965">
    <property type="entry name" value="PAS-like_dom_sf"/>
</dbReference>
<evidence type="ECO:0000259" key="3">
    <source>
        <dbReference type="PROSITE" id="PS50883"/>
    </source>
</evidence>
<gene>
    <name evidence="5" type="ORF">GR303_16950</name>
</gene>
<dbReference type="Pfam" id="PF08447">
    <property type="entry name" value="PAS_3"/>
    <property type="match status" value="2"/>
</dbReference>
<dbReference type="Gene3D" id="3.30.450.20">
    <property type="entry name" value="PAS domain"/>
    <property type="match status" value="3"/>
</dbReference>
<comment type="caution">
    <text evidence="5">The sequence shown here is derived from an EMBL/GenBank/DDBJ whole genome shotgun (WGS) entry which is preliminary data.</text>
</comment>
<dbReference type="Gene3D" id="3.20.20.450">
    <property type="entry name" value="EAL domain"/>
    <property type="match status" value="1"/>
</dbReference>
<dbReference type="NCBIfam" id="TIGR00229">
    <property type="entry name" value="sensory_box"/>
    <property type="match status" value="2"/>
</dbReference>
<dbReference type="Pfam" id="PF00563">
    <property type="entry name" value="EAL"/>
    <property type="match status" value="1"/>
</dbReference>
<evidence type="ECO:0000259" key="1">
    <source>
        <dbReference type="PROSITE" id="PS50112"/>
    </source>
</evidence>
<dbReference type="PANTHER" id="PTHR44757:SF2">
    <property type="entry name" value="BIOFILM ARCHITECTURE MAINTENANCE PROTEIN MBAA"/>
    <property type="match status" value="1"/>
</dbReference>
<dbReference type="SMART" id="SM00052">
    <property type="entry name" value="EAL"/>
    <property type="match status" value="1"/>
</dbReference>
<dbReference type="Gene3D" id="3.30.70.270">
    <property type="match status" value="1"/>
</dbReference>
<reference evidence="5 6" key="1">
    <citation type="submission" date="2020-01" db="EMBL/GenBank/DDBJ databases">
        <title>Microvirga sp. nov., an arsenate reduction bacterium isolated from Tibet hotspring sediments.</title>
        <authorList>
            <person name="Yuan C.-G."/>
        </authorList>
    </citation>
    <scope>NUCLEOTIDE SEQUENCE [LARGE SCALE GENOMIC DNA]</scope>
    <source>
        <strain evidence="5 6">SYSU G3D203</strain>
    </source>
</reference>
<dbReference type="Proteomes" id="UP000818323">
    <property type="component" value="Unassembled WGS sequence"/>
</dbReference>
<protein>
    <submittedName>
        <fullName evidence="5">EAL domain-containing protein</fullName>
    </submittedName>
</protein>
<accession>A0ABW9Z072</accession>
<dbReference type="InterPro" id="IPR029787">
    <property type="entry name" value="Nucleotide_cyclase"/>
</dbReference>
<dbReference type="SUPFAM" id="SSF55781">
    <property type="entry name" value="GAF domain-like"/>
    <property type="match status" value="1"/>
</dbReference>
<dbReference type="PROSITE" id="PS50887">
    <property type="entry name" value="GGDEF"/>
    <property type="match status" value="1"/>
</dbReference>
<dbReference type="Gene3D" id="3.30.450.40">
    <property type="match status" value="1"/>
</dbReference>
<dbReference type="NCBIfam" id="TIGR00254">
    <property type="entry name" value="GGDEF"/>
    <property type="match status" value="1"/>
</dbReference>
<dbReference type="InterPro" id="IPR043128">
    <property type="entry name" value="Rev_trsase/Diguanyl_cyclase"/>
</dbReference>
<evidence type="ECO:0000313" key="6">
    <source>
        <dbReference type="Proteomes" id="UP000818323"/>
    </source>
</evidence>
<dbReference type="EMBL" id="JAAAXJ010000010">
    <property type="protein sequence ID" value="NBJ26041.1"/>
    <property type="molecule type" value="Genomic_DNA"/>
</dbReference>
<dbReference type="CDD" id="cd00130">
    <property type="entry name" value="PAS"/>
    <property type="match status" value="2"/>
</dbReference>
<dbReference type="CDD" id="cd01948">
    <property type="entry name" value="EAL"/>
    <property type="match status" value="1"/>
</dbReference>
<dbReference type="InterPro" id="IPR001610">
    <property type="entry name" value="PAC"/>
</dbReference>
<name>A0ABW9Z072_9HYPH</name>
<dbReference type="PROSITE" id="PS50883">
    <property type="entry name" value="EAL"/>
    <property type="match status" value="1"/>
</dbReference>
<evidence type="ECO:0000313" key="5">
    <source>
        <dbReference type="EMBL" id="NBJ26041.1"/>
    </source>
</evidence>
<dbReference type="SUPFAM" id="SSF141868">
    <property type="entry name" value="EAL domain-like"/>
    <property type="match status" value="1"/>
</dbReference>
<dbReference type="Pfam" id="PF00990">
    <property type="entry name" value="GGDEF"/>
    <property type="match status" value="1"/>
</dbReference>
<keyword evidence="6" id="KW-1185">Reference proteome</keyword>
<dbReference type="SMART" id="SM00086">
    <property type="entry name" value="PAC"/>
    <property type="match status" value="3"/>
</dbReference>
<dbReference type="InterPro" id="IPR000700">
    <property type="entry name" value="PAS-assoc_C"/>
</dbReference>
<feature type="domain" description="PAC" evidence="2">
    <location>
        <begin position="378"/>
        <end position="431"/>
    </location>
</feature>
<dbReference type="PANTHER" id="PTHR44757">
    <property type="entry name" value="DIGUANYLATE CYCLASE DGCP"/>
    <property type="match status" value="1"/>
</dbReference>
<feature type="domain" description="PAS" evidence="1">
    <location>
        <begin position="303"/>
        <end position="363"/>
    </location>
</feature>
<dbReference type="CDD" id="cd01949">
    <property type="entry name" value="GGDEF"/>
    <property type="match status" value="1"/>
</dbReference>
<evidence type="ECO:0000259" key="2">
    <source>
        <dbReference type="PROSITE" id="PS50113"/>
    </source>
</evidence>
<dbReference type="PROSITE" id="PS50112">
    <property type="entry name" value="PAS"/>
    <property type="match status" value="1"/>
</dbReference>
<dbReference type="Pfam" id="PF01590">
    <property type="entry name" value="GAF"/>
    <property type="match status" value="1"/>
</dbReference>
<dbReference type="InterPro" id="IPR003018">
    <property type="entry name" value="GAF"/>
</dbReference>